<feature type="compositionally biased region" description="Pro residues" evidence="1">
    <location>
        <begin position="180"/>
        <end position="193"/>
    </location>
</feature>
<keyword evidence="2" id="KW-0472">Membrane</keyword>
<dbReference type="RefSeq" id="WP_220170683.1">
    <property type="nucleotide sequence ID" value="NZ_JAIBOA010000034.1"/>
</dbReference>
<evidence type="ECO:0000313" key="3">
    <source>
        <dbReference type="EMBL" id="MBW8487453.1"/>
    </source>
</evidence>
<organism evidence="3 4">
    <name type="scientific">Actinomadura parmotrematis</name>
    <dbReference type="NCBI Taxonomy" id="2864039"/>
    <lineage>
        <taxon>Bacteria</taxon>
        <taxon>Bacillati</taxon>
        <taxon>Actinomycetota</taxon>
        <taxon>Actinomycetes</taxon>
        <taxon>Streptosporangiales</taxon>
        <taxon>Thermomonosporaceae</taxon>
        <taxon>Actinomadura</taxon>
    </lineage>
</organism>
<feature type="compositionally biased region" description="Low complexity" evidence="1">
    <location>
        <begin position="53"/>
        <end position="78"/>
    </location>
</feature>
<evidence type="ECO:0000313" key="4">
    <source>
        <dbReference type="Proteomes" id="UP000774570"/>
    </source>
</evidence>
<feature type="transmembrane region" description="Helical" evidence="2">
    <location>
        <begin position="271"/>
        <end position="291"/>
    </location>
</feature>
<dbReference type="Proteomes" id="UP000774570">
    <property type="component" value="Unassembled WGS sequence"/>
</dbReference>
<name>A0ABS7G440_9ACTN</name>
<feature type="compositionally biased region" description="Low complexity" evidence="1">
    <location>
        <begin position="168"/>
        <end position="179"/>
    </location>
</feature>
<feature type="region of interest" description="Disordered" evidence="1">
    <location>
        <begin position="217"/>
        <end position="266"/>
    </location>
</feature>
<comment type="caution">
    <text evidence="3">The sequence shown here is derived from an EMBL/GenBank/DDBJ whole genome shotgun (WGS) entry which is preliminary data.</text>
</comment>
<sequence>MSGSDEAKDPRPEDGTAGTADAAPGPAAPPSFGRTGAGDEGELRLPAFGLRRPWWAASESAEPAEPAAPPEGDAAQPPVEETAERPAGGPAPALPPLTQSDLTDRLVAGAGMRKPAAPPPPEETRTDIPAQPPAGAPFNETRPDGVPAMPHPDGGPHPVLVPDAILPPGATPPAAGSLPPAAPPAPEAPPAEPAPTVITPLYHAEGGLSIDAGAAGPAAETRADLGPVVPGGPPPGEAPVSTQPFRPFDGPPAGGRPSAERGTGGRRRLPLIVGGALSAAILLAAAGYAVLGGSDGDAKPAAAPSPAASATPSATATATAPAPAPVDIGSVKTDPKPLGLAEVFPTSPLQLGGRTYLRDRSSVNHDCRLAARGAMAAALVAQGCRSVVRATFIDKERSLAVTSGVVVMPDQAAAQRVSRAGAPDRYEWFRGMGGKRSQQIDQAGGYAASTVRGHYVVYAYAQFADGERDGGSGGELKQITQHFLDYGIRPLDARAR</sequence>
<feature type="region of interest" description="Disordered" evidence="1">
    <location>
        <begin position="296"/>
        <end position="326"/>
    </location>
</feature>
<feature type="compositionally biased region" description="Low complexity" evidence="1">
    <location>
        <begin position="300"/>
        <end position="321"/>
    </location>
</feature>
<protein>
    <submittedName>
        <fullName evidence="3">Uncharacterized protein</fullName>
    </submittedName>
</protein>
<feature type="region of interest" description="Disordered" evidence="1">
    <location>
        <begin position="1"/>
        <end position="155"/>
    </location>
</feature>
<feature type="region of interest" description="Disordered" evidence="1">
    <location>
        <begin position="168"/>
        <end position="197"/>
    </location>
</feature>
<accession>A0ABS7G440</accession>
<reference evidence="3 4" key="1">
    <citation type="submission" date="2021-07" db="EMBL/GenBank/DDBJ databases">
        <title>Actinomadura sp. PM05-2 isolated from lichen.</title>
        <authorList>
            <person name="Somphong A."/>
            <person name="Phongsopitanun W."/>
            <person name="Tanasupawat S."/>
            <person name="Peongsungnone V."/>
        </authorList>
    </citation>
    <scope>NUCLEOTIDE SEQUENCE [LARGE SCALE GENOMIC DNA]</scope>
    <source>
        <strain evidence="3 4">PM05-2</strain>
    </source>
</reference>
<proteinExistence type="predicted"/>
<evidence type="ECO:0000256" key="2">
    <source>
        <dbReference type="SAM" id="Phobius"/>
    </source>
</evidence>
<keyword evidence="2" id="KW-0812">Transmembrane</keyword>
<gene>
    <name evidence="3" type="ORF">K1Y72_34225</name>
</gene>
<keyword evidence="4" id="KW-1185">Reference proteome</keyword>
<feature type="compositionally biased region" description="Low complexity" evidence="1">
    <location>
        <begin position="15"/>
        <end position="25"/>
    </location>
</feature>
<feature type="compositionally biased region" description="Basic and acidic residues" evidence="1">
    <location>
        <begin position="1"/>
        <end position="14"/>
    </location>
</feature>
<dbReference type="EMBL" id="JAIBOA010000034">
    <property type="protein sequence ID" value="MBW8487453.1"/>
    <property type="molecule type" value="Genomic_DNA"/>
</dbReference>
<keyword evidence="2" id="KW-1133">Transmembrane helix</keyword>
<evidence type="ECO:0000256" key="1">
    <source>
        <dbReference type="SAM" id="MobiDB-lite"/>
    </source>
</evidence>